<protein>
    <recommendedName>
        <fullName evidence="7">Nudix hydrolase domain-containing protein</fullName>
    </recommendedName>
</protein>
<organism evidence="8">
    <name type="scientific">marine sediment metagenome</name>
    <dbReference type="NCBI Taxonomy" id="412755"/>
    <lineage>
        <taxon>unclassified sequences</taxon>
        <taxon>metagenomes</taxon>
        <taxon>ecological metagenomes</taxon>
    </lineage>
</organism>
<evidence type="ECO:0000313" key="8">
    <source>
        <dbReference type="EMBL" id="KKN49751.1"/>
    </source>
</evidence>
<dbReference type="PROSITE" id="PS51462">
    <property type="entry name" value="NUDIX"/>
    <property type="match status" value="1"/>
</dbReference>
<dbReference type="GO" id="GO:0010945">
    <property type="term" value="F:coenzyme A diphosphatase activity"/>
    <property type="evidence" value="ECO:0007669"/>
    <property type="project" value="InterPro"/>
</dbReference>
<sequence>MKKFNYIFDSNLIQSRLMDFKSPERLSLHHERFINAAIVILIIPHKTKPYDLVLIKRTTRENDKHSGEMAFPGGKFDQKLDNDYLDTALRELKEEMGIRNSEVQIIGCIDDHITPKGYIITPFIACTSKNQKIVKQETEVHEILKIPINFFADKQHYSEKIFHVRGNLIALGTYEYISPENRTKYKIFGATAHCIVNYIERVHMTQLTTPGSRRATIDDIKDNLAR</sequence>
<dbReference type="PANTHER" id="PTHR12992">
    <property type="entry name" value="NUDIX HYDROLASE"/>
    <property type="match status" value="1"/>
</dbReference>
<dbReference type="SUPFAM" id="SSF55811">
    <property type="entry name" value="Nudix"/>
    <property type="match status" value="1"/>
</dbReference>
<keyword evidence="6" id="KW-0464">Manganese</keyword>
<gene>
    <name evidence="8" type="ORF">LCGC14_0639460</name>
</gene>
<dbReference type="Pfam" id="PF00293">
    <property type="entry name" value="NUDIX"/>
    <property type="match status" value="1"/>
</dbReference>
<dbReference type="Gene3D" id="3.90.79.10">
    <property type="entry name" value="Nucleoside Triphosphate Pyrophosphohydrolase"/>
    <property type="match status" value="1"/>
</dbReference>
<dbReference type="InterPro" id="IPR000086">
    <property type="entry name" value="NUDIX_hydrolase_dom"/>
</dbReference>
<dbReference type="InterPro" id="IPR045121">
    <property type="entry name" value="CoAse"/>
</dbReference>
<keyword evidence="5" id="KW-0460">Magnesium</keyword>
<keyword evidence="3" id="KW-0479">Metal-binding</keyword>
<evidence type="ECO:0000256" key="3">
    <source>
        <dbReference type="ARBA" id="ARBA00022723"/>
    </source>
</evidence>
<dbReference type="GO" id="GO:0046872">
    <property type="term" value="F:metal ion binding"/>
    <property type="evidence" value="ECO:0007669"/>
    <property type="project" value="UniProtKB-KW"/>
</dbReference>
<dbReference type="CDD" id="cd03426">
    <property type="entry name" value="NUDIX_CoAse_Nudt7"/>
    <property type="match status" value="1"/>
</dbReference>
<dbReference type="PANTHER" id="PTHR12992:SF11">
    <property type="entry name" value="MITOCHONDRIAL COENZYME A DIPHOSPHATASE NUDT8"/>
    <property type="match status" value="1"/>
</dbReference>
<dbReference type="AlphaFoldDB" id="A0A0F9TKZ3"/>
<evidence type="ECO:0000256" key="1">
    <source>
        <dbReference type="ARBA" id="ARBA00001936"/>
    </source>
</evidence>
<name>A0A0F9TKZ3_9ZZZZ</name>
<feature type="domain" description="Nudix hydrolase" evidence="7">
    <location>
        <begin position="32"/>
        <end position="170"/>
    </location>
</feature>
<evidence type="ECO:0000256" key="6">
    <source>
        <dbReference type="ARBA" id="ARBA00023211"/>
    </source>
</evidence>
<evidence type="ECO:0000256" key="2">
    <source>
        <dbReference type="ARBA" id="ARBA00001946"/>
    </source>
</evidence>
<accession>A0A0F9TKZ3</accession>
<reference evidence="8" key="1">
    <citation type="journal article" date="2015" name="Nature">
        <title>Complex archaea that bridge the gap between prokaryotes and eukaryotes.</title>
        <authorList>
            <person name="Spang A."/>
            <person name="Saw J.H."/>
            <person name="Jorgensen S.L."/>
            <person name="Zaremba-Niedzwiedzka K."/>
            <person name="Martijn J."/>
            <person name="Lind A.E."/>
            <person name="van Eijk R."/>
            <person name="Schleper C."/>
            <person name="Guy L."/>
            <person name="Ettema T.J."/>
        </authorList>
    </citation>
    <scope>NUCLEOTIDE SEQUENCE</scope>
</reference>
<comment type="caution">
    <text evidence="8">The sequence shown here is derived from an EMBL/GenBank/DDBJ whole genome shotgun (WGS) entry which is preliminary data.</text>
</comment>
<comment type="cofactor">
    <cofactor evidence="1">
        <name>Mn(2+)</name>
        <dbReference type="ChEBI" id="CHEBI:29035"/>
    </cofactor>
</comment>
<evidence type="ECO:0000259" key="7">
    <source>
        <dbReference type="PROSITE" id="PS51462"/>
    </source>
</evidence>
<keyword evidence="4" id="KW-0378">Hydrolase</keyword>
<dbReference type="InterPro" id="IPR015797">
    <property type="entry name" value="NUDIX_hydrolase-like_dom_sf"/>
</dbReference>
<dbReference type="EMBL" id="LAZR01001152">
    <property type="protein sequence ID" value="KKN49751.1"/>
    <property type="molecule type" value="Genomic_DNA"/>
</dbReference>
<comment type="cofactor">
    <cofactor evidence="2">
        <name>Mg(2+)</name>
        <dbReference type="ChEBI" id="CHEBI:18420"/>
    </cofactor>
</comment>
<proteinExistence type="predicted"/>
<evidence type="ECO:0000256" key="5">
    <source>
        <dbReference type="ARBA" id="ARBA00022842"/>
    </source>
</evidence>
<evidence type="ECO:0000256" key="4">
    <source>
        <dbReference type="ARBA" id="ARBA00022801"/>
    </source>
</evidence>